<dbReference type="Gene3D" id="3.40.50.1820">
    <property type="entry name" value="alpha/beta hydrolase"/>
    <property type="match status" value="1"/>
</dbReference>
<dbReference type="EMBL" id="JBHSGR010000001">
    <property type="protein sequence ID" value="MFC4691893.1"/>
    <property type="molecule type" value="Genomic_DNA"/>
</dbReference>
<protein>
    <submittedName>
        <fullName evidence="3">Alpha/beta hydrolase</fullName>
    </submittedName>
</protein>
<evidence type="ECO:0000259" key="2">
    <source>
        <dbReference type="Pfam" id="PF07859"/>
    </source>
</evidence>
<evidence type="ECO:0000313" key="4">
    <source>
        <dbReference type="Proteomes" id="UP001596025"/>
    </source>
</evidence>
<comment type="caution">
    <text evidence="3">The sequence shown here is derived from an EMBL/GenBank/DDBJ whole genome shotgun (WGS) entry which is preliminary data.</text>
</comment>
<proteinExistence type="predicted"/>
<dbReference type="InterPro" id="IPR050300">
    <property type="entry name" value="GDXG_lipolytic_enzyme"/>
</dbReference>
<dbReference type="InterPro" id="IPR013094">
    <property type="entry name" value="AB_hydrolase_3"/>
</dbReference>
<gene>
    <name evidence="3" type="ORF">ACFO3M_00665</name>
</gene>
<name>A0ABV9LCU1_9ACTN</name>
<evidence type="ECO:0000256" key="1">
    <source>
        <dbReference type="ARBA" id="ARBA00022801"/>
    </source>
</evidence>
<dbReference type="SUPFAM" id="SSF53474">
    <property type="entry name" value="alpha/beta-Hydrolases"/>
    <property type="match status" value="1"/>
</dbReference>
<dbReference type="Pfam" id="PF07859">
    <property type="entry name" value="Abhydrolase_3"/>
    <property type="match status" value="1"/>
</dbReference>
<dbReference type="PANTHER" id="PTHR48081:SF8">
    <property type="entry name" value="ALPHA_BETA HYDROLASE FOLD-3 DOMAIN-CONTAINING PROTEIN-RELATED"/>
    <property type="match status" value="1"/>
</dbReference>
<reference evidence="4" key="1">
    <citation type="journal article" date="2019" name="Int. J. Syst. Evol. Microbiol.">
        <title>The Global Catalogue of Microorganisms (GCM) 10K type strain sequencing project: providing services to taxonomists for standard genome sequencing and annotation.</title>
        <authorList>
            <consortium name="The Broad Institute Genomics Platform"/>
            <consortium name="The Broad Institute Genome Sequencing Center for Infectious Disease"/>
            <person name="Wu L."/>
            <person name="Ma J."/>
        </authorList>
    </citation>
    <scope>NUCLEOTIDE SEQUENCE [LARGE SCALE GENOMIC DNA]</scope>
    <source>
        <strain evidence="4">CCUG 62763</strain>
    </source>
</reference>
<accession>A0ABV9LCU1</accession>
<organism evidence="3 4">
    <name type="scientific">Geodermatophilus arenarius</name>
    <dbReference type="NCBI Taxonomy" id="1137990"/>
    <lineage>
        <taxon>Bacteria</taxon>
        <taxon>Bacillati</taxon>
        <taxon>Actinomycetota</taxon>
        <taxon>Actinomycetes</taxon>
        <taxon>Geodermatophilales</taxon>
        <taxon>Geodermatophilaceae</taxon>
        <taxon>Geodermatophilus</taxon>
    </lineage>
</organism>
<dbReference type="Proteomes" id="UP001596025">
    <property type="component" value="Unassembled WGS sequence"/>
</dbReference>
<sequence length="325" mass="33585">MPIHPAIAANLHLLEGIESFEQGLADPEQRARLDAFLSIEGAPPPPAVAARPASAPGPHGDVPVRVYEPDGGGTDRPCLVWLHGGAFRMGDLDMPEADWTARQVCEPAGAVVVSVDYRLCAGGVTYPVPHDDAVAAVRWVRDSAAVLGVDPARISVGGASAGGNLATGAVLRLRDDDGWVPAALVLAYTTLHAVVPAPSAALAALMTEVPRLLRFLPEDRASITHNYLGGPESRADGYAMPANAVLDGLCPVLLLNSEYDDLRASAEAFTAALALAGVDVRQVLVPGMLHGFLSTPAADVEPVDRALALVAEVVAGQPVAVPVSA</sequence>
<keyword evidence="1 3" id="KW-0378">Hydrolase</keyword>
<keyword evidence="4" id="KW-1185">Reference proteome</keyword>
<dbReference type="GO" id="GO:0016787">
    <property type="term" value="F:hydrolase activity"/>
    <property type="evidence" value="ECO:0007669"/>
    <property type="project" value="UniProtKB-KW"/>
</dbReference>
<dbReference type="PANTHER" id="PTHR48081">
    <property type="entry name" value="AB HYDROLASE SUPERFAMILY PROTEIN C4A8.06C"/>
    <property type="match status" value="1"/>
</dbReference>
<dbReference type="RefSeq" id="WP_387985031.1">
    <property type="nucleotide sequence ID" value="NZ_JBHSGR010000001.1"/>
</dbReference>
<evidence type="ECO:0000313" key="3">
    <source>
        <dbReference type="EMBL" id="MFC4691893.1"/>
    </source>
</evidence>
<dbReference type="InterPro" id="IPR029058">
    <property type="entry name" value="AB_hydrolase_fold"/>
</dbReference>
<feature type="domain" description="Alpha/beta hydrolase fold-3" evidence="2">
    <location>
        <begin position="79"/>
        <end position="293"/>
    </location>
</feature>